<dbReference type="Pfam" id="PF17919">
    <property type="entry name" value="RT_RNaseH_2"/>
    <property type="match status" value="1"/>
</dbReference>
<dbReference type="Gene3D" id="3.30.420.10">
    <property type="entry name" value="Ribonuclease H-like superfamily/Ribonuclease H"/>
    <property type="match status" value="1"/>
</dbReference>
<reference evidence="2 3" key="1">
    <citation type="submission" date="2019-08" db="EMBL/GenBank/DDBJ databases">
        <title>Draft genome sequences of two oriental melons (Cucumis melo L. var makuwa).</title>
        <authorList>
            <person name="Kwon S.-Y."/>
        </authorList>
    </citation>
    <scope>NUCLEOTIDE SEQUENCE [LARGE SCALE GENOMIC DNA]</scope>
    <source>
        <strain evidence="3">cv. SW 3</strain>
        <tissue evidence="2">Leaf</tissue>
    </source>
</reference>
<dbReference type="InterPro" id="IPR036397">
    <property type="entry name" value="RNaseH_sf"/>
</dbReference>
<accession>A0A5A7U8M7</accession>
<comment type="caution">
    <text evidence="2">The sequence shown here is derived from an EMBL/GenBank/DDBJ whole genome shotgun (WGS) entry which is preliminary data.</text>
</comment>
<dbReference type="SUPFAM" id="SSF53098">
    <property type="entry name" value="Ribonuclease H-like"/>
    <property type="match status" value="1"/>
</dbReference>
<dbReference type="Proteomes" id="UP000321393">
    <property type="component" value="Unassembled WGS sequence"/>
</dbReference>
<protein>
    <submittedName>
        <fullName evidence="2">Retrotransposon protein, putative, Ty3-gypsy subclass</fullName>
    </submittedName>
</protein>
<dbReference type="OrthoDB" id="786614at2759"/>
<feature type="domain" description="Reverse transcriptase/retrotransposon-derived protein RNase H-like" evidence="1">
    <location>
        <begin position="305"/>
        <end position="352"/>
    </location>
</feature>
<dbReference type="InterPro" id="IPR041577">
    <property type="entry name" value="RT_RNaseH_2"/>
</dbReference>
<evidence type="ECO:0000259" key="1">
    <source>
        <dbReference type="Pfam" id="PF17919"/>
    </source>
</evidence>
<dbReference type="GO" id="GO:0003676">
    <property type="term" value="F:nucleic acid binding"/>
    <property type="evidence" value="ECO:0007669"/>
    <property type="project" value="InterPro"/>
</dbReference>
<proteinExistence type="predicted"/>
<evidence type="ECO:0000313" key="2">
    <source>
        <dbReference type="EMBL" id="KAA0050526.1"/>
    </source>
</evidence>
<gene>
    <name evidence="2" type="ORF">E6C27_scaffold175G001720</name>
</gene>
<dbReference type="PANTHER" id="PTHR24559:SF444">
    <property type="entry name" value="REVERSE TRANSCRIPTASE DOMAIN-CONTAINING PROTEIN"/>
    <property type="match status" value="1"/>
</dbReference>
<sequence>MYGIERLKKLRATVSEGSTNLADVKVWLSMLEKCFDVMSCPKERKVRLATFLVQEKAKRNEFLWLKQGSLAVVEYERKYTELSWYADVIVASKSDRCRRFERGLHFEIHTTVTAIAKWINFFELVETALHVEKSITKEKSAMELSHGASTARGEGASDARQIVAFGRPRQRRVVGRPGQQGKENRMLEPLPERLAIYTSIGDVLLVNEVSCSPPNREVKFPIELLPGTSSISQASYTMARSKLNELKVQLQELVDKGYIGPMFIDDILVYSVDKKAPKEHLWIVLQTVRDRQLYAKFNKCELTETGKEYVIYCDTSRQRLGCVLMQKGKVIAYGSRQLKKHECDYPTHDLELEIKDYDYTKEYHPGKAIAVADELSLEVEFELRADEAIVKRGRLCVPSIHELKDVVLEKAHSSTYAMHREAQRCQKDSLTLCQCQSGSGSTLLWIFYLGYLALLMIMMIDDQSERSIQIIKDMLTACVHQLKGSWDTHLSLMKFAYNNSYRSSISMAPFEALYGGPSKNLVCWNEVESEAN</sequence>
<dbReference type="SUPFAM" id="SSF56672">
    <property type="entry name" value="DNA/RNA polymerases"/>
    <property type="match status" value="1"/>
</dbReference>
<dbReference type="InterPro" id="IPR012337">
    <property type="entry name" value="RNaseH-like_sf"/>
</dbReference>
<dbReference type="EMBL" id="SSTE01011829">
    <property type="protein sequence ID" value="KAA0050526.1"/>
    <property type="molecule type" value="Genomic_DNA"/>
</dbReference>
<dbReference type="InterPro" id="IPR043128">
    <property type="entry name" value="Rev_trsase/Diguanyl_cyclase"/>
</dbReference>
<dbReference type="Gene3D" id="3.30.70.270">
    <property type="match status" value="1"/>
</dbReference>
<name>A0A5A7U8M7_CUCMM</name>
<dbReference type="InterPro" id="IPR053134">
    <property type="entry name" value="RNA-dir_DNA_polymerase"/>
</dbReference>
<evidence type="ECO:0000313" key="3">
    <source>
        <dbReference type="Proteomes" id="UP000321393"/>
    </source>
</evidence>
<dbReference type="InterPro" id="IPR043502">
    <property type="entry name" value="DNA/RNA_pol_sf"/>
</dbReference>
<dbReference type="PANTHER" id="PTHR24559">
    <property type="entry name" value="TRANSPOSON TY3-I GAG-POL POLYPROTEIN"/>
    <property type="match status" value="1"/>
</dbReference>
<organism evidence="2 3">
    <name type="scientific">Cucumis melo var. makuwa</name>
    <name type="common">Oriental melon</name>
    <dbReference type="NCBI Taxonomy" id="1194695"/>
    <lineage>
        <taxon>Eukaryota</taxon>
        <taxon>Viridiplantae</taxon>
        <taxon>Streptophyta</taxon>
        <taxon>Embryophyta</taxon>
        <taxon>Tracheophyta</taxon>
        <taxon>Spermatophyta</taxon>
        <taxon>Magnoliopsida</taxon>
        <taxon>eudicotyledons</taxon>
        <taxon>Gunneridae</taxon>
        <taxon>Pentapetalae</taxon>
        <taxon>rosids</taxon>
        <taxon>fabids</taxon>
        <taxon>Cucurbitales</taxon>
        <taxon>Cucurbitaceae</taxon>
        <taxon>Benincaseae</taxon>
        <taxon>Cucumis</taxon>
    </lineage>
</organism>
<dbReference type="AlphaFoldDB" id="A0A5A7U8M7"/>